<feature type="compositionally biased region" description="Gly residues" evidence="1">
    <location>
        <begin position="12"/>
        <end position="28"/>
    </location>
</feature>
<feature type="compositionally biased region" description="Basic residues" evidence="1">
    <location>
        <begin position="55"/>
        <end position="65"/>
    </location>
</feature>
<name>A0A2K2CN28_BRADI</name>
<evidence type="ECO:0000256" key="1">
    <source>
        <dbReference type="SAM" id="MobiDB-lite"/>
    </source>
</evidence>
<protein>
    <submittedName>
        <fullName evidence="2 3">Uncharacterized protein</fullName>
    </submittedName>
</protein>
<feature type="compositionally biased region" description="Low complexity" evidence="1">
    <location>
        <begin position="41"/>
        <end position="54"/>
    </location>
</feature>
<dbReference type="Proteomes" id="UP000008810">
    <property type="component" value="Chromosome 4"/>
</dbReference>
<proteinExistence type="predicted"/>
<dbReference type="EnsemblPlants" id="PNT63423">
    <property type="protein sequence ID" value="PNT63423"/>
    <property type="gene ID" value="BRADI_4g15375v3"/>
</dbReference>
<evidence type="ECO:0000313" key="4">
    <source>
        <dbReference type="Proteomes" id="UP000008810"/>
    </source>
</evidence>
<dbReference type="EMBL" id="CM000883">
    <property type="protein sequence ID" value="PNT63423.1"/>
    <property type="molecule type" value="Genomic_DNA"/>
</dbReference>
<sequence>MAAAAAPRRGGRGVGRGVQGGWASGGACGEVQSGEARRARMGAAGARAAGGASPSRRRRRARRGHGWAEVNAGGCVEWGGRATGRGGQVAGGLHLAGRGSFPGGGRHGRAGRARFLGSWVPACVFGVLDMGANLARSEGLEESAAWGCPGGDGYAQGTSAGLCICSEVLFSFFSLFCA</sequence>
<reference evidence="2 3" key="1">
    <citation type="journal article" date="2010" name="Nature">
        <title>Genome sequencing and analysis of the model grass Brachypodium distachyon.</title>
        <authorList>
            <consortium name="International Brachypodium Initiative"/>
        </authorList>
    </citation>
    <scope>NUCLEOTIDE SEQUENCE [LARGE SCALE GENOMIC DNA]</scope>
    <source>
        <strain evidence="2 3">Bd21</strain>
    </source>
</reference>
<dbReference type="Gramene" id="PNT63423">
    <property type="protein sequence ID" value="PNT63423"/>
    <property type="gene ID" value="BRADI_4g15375v3"/>
</dbReference>
<evidence type="ECO:0000313" key="2">
    <source>
        <dbReference type="EMBL" id="PNT63423.1"/>
    </source>
</evidence>
<dbReference type="InParanoid" id="A0A2K2CN28"/>
<accession>A0A2K2CN28</accession>
<feature type="region of interest" description="Disordered" evidence="1">
    <location>
        <begin position="1"/>
        <end position="65"/>
    </location>
</feature>
<dbReference type="AlphaFoldDB" id="A0A2K2CN28"/>
<evidence type="ECO:0000313" key="3">
    <source>
        <dbReference type="EnsemblPlants" id="PNT63423"/>
    </source>
</evidence>
<reference evidence="2" key="2">
    <citation type="submission" date="2017-06" db="EMBL/GenBank/DDBJ databases">
        <title>WGS assembly of Brachypodium distachyon.</title>
        <authorList>
            <consortium name="The International Brachypodium Initiative"/>
            <person name="Lucas S."/>
            <person name="Harmon-Smith M."/>
            <person name="Lail K."/>
            <person name="Tice H."/>
            <person name="Grimwood J."/>
            <person name="Bruce D."/>
            <person name="Barry K."/>
            <person name="Shu S."/>
            <person name="Lindquist E."/>
            <person name="Wang M."/>
            <person name="Pitluck S."/>
            <person name="Vogel J.P."/>
            <person name="Garvin D.F."/>
            <person name="Mockler T.C."/>
            <person name="Schmutz J."/>
            <person name="Rokhsar D."/>
            <person name="Bevan M.W."/>
        </authorList>
    </citation>
    <scope>NUCLEOTIDE SEQUENCE</scope>
    <source>
        <strain evidence="2">Bd21</strain>
    </source>
</reference>
<gene>
    <name evidence="2" type="ORF">BRADI_4g15375v3</name>
</gene>
<organism evidence="2">
    <name type="scientific">Brachypodium distachyon</name>
    <name type="common">Purple false brome</name>
    <name type="synonym">Trachynia distachya</name>
    <dbReference type="NCBI Taxonomy" id="15368"/>
    <lineage>
        <taxon>Eukaryota</taxon>
        <taxon>Viridiplantae</taxon>
        <taxon>Streptophyta</taxon>
        <taxon>Embryophyta</taxon>
        <taxon>Tracheophyta</taxon>
        <taxon>Spermatophyta</taxon>
        <taxon>Magnoliopsida</taxon>
        <taxon>Liliopsida</taxon>
        <taxon>Poales</taxon>
        <taxon>Poaceae</taxon>
        <taxon>BOP clade</taxon>
        <taxon>Pooideae</taxon>
        <taxon>Stipodae</taxon>
        <taxon>Brachypodieae</taxon>
        <taxon>Brachypodium</taxon>
    </lineage>
</organism>
<reference evidence="3" key="3">
    <citation type="submission" date="2018-08" db="UniProtKB">
        <authorList>
            <consortium name="EnsemblPlants"/>
        </authorList>
    </citation>
    <scope>IDENTIFICATION</scope>
    <source>
        <strain evidence="3">cv. Bd21</strain>
    </source>
</reference>
<keyword evidence="4" id="KW-1185">Reference proteome</keyword>